<evidence type="ECO:0000313" key="3">
    <source>
        <dbReference type="Proteomes" id="UP001187192"/>
    </source>
</evidence>
<sequence>MVRVLAKASLWQEDGRYGKVQGMNEIVGGGVWPSCIGEVLQHLGFSNPVSSSNVV</sequence>
<name>A0AA88CXN7_FICCA</name>
<evidence type="ECO:0000313" key="1">
    <source>
        <dbReference type="EMBL" id="GMN21414.1"/>
    </source>
</evidence>
<comment type="caution">
    <text evidence="1">The sequence shown here is derived from an EMBL/GenBank/DDBJ whole genome shotgun (WGS) entry which is preliminary data.</text>
</comment>
<organism evidence="1 3">
    <name type="scientific">Ficus carica</name>
    <name type="common">Common fig</name>
    <dbReference type="NCBI Taxonomy" id="3494"/>
    <lineage>
        <taxon>Eukaryota</taxon>
        <taxon>Viridiplantae</taxon>
        <taxon>Streptophyta</taxon>
        <taxon>Embryophyta</taxon>
        <taxon>Tracheophyta</taxon>
        <taxon>Spermatophyta</taxon>
        <taxon>Magnoliopsida</taxon>
        <taxon>eudicotyledons</taxon>
        <taxon>Gunneridae</taxon>
        <taxon>Pentapetalae</taxon>
        <taxon>rosids</taxon>
        <taxon>fabids</taxon>
        <taxon>Rosales</taxon>
        <taxon>Moraceae</taxon>
        <taxon>Ficeae</taxon>
        <taxon>Ficus</taxon>
    </lineage>
</organism>
<protein>
    <submittedName>
        <fullName evidence="1">Uncharacterized protein</fullName>
    </submittedName>
</protein>
<dbReference type="EMBL" id="BTGU01004010">
    <property type="protein sequence ID" value="GMN21436.1"/>
    <property type="molecule type" value="Genomic_DNA"/>
</dbReference>
<keyword evidence="3" id="KW-1185">Reference proteome</keyword>
<proteinExistence type="predicted"/>
<dbReference type="EMBL" id="BTGU01004008">
    <property type="protein sequence ID" value="GMN21414.1"/>
    <property type="molecule type" value="Genomic_DNA"/>
</dbReference>
<gene>
    <name evidence="1" type="ORF">TIFTF001_045492</name>
    <name evidence="2" type="ORF">TIFTF001_045497</name>
</gene>
<dbReference type="AlphaFoldDB" id="A0AA88CXN7"/>
<accession>A0AA88CXN7</accession>
<feature type="non-terminal residue" evidence="1">
    <location>
        <position position="55"/>
    </location>
</feature>
<reference evidence="1" key="1">
    <citation type="submission" date="2023-07" db="EMBL/GenBank/DDBJ databases">
        <title>draft genome sequence of fig (Ficus carica).</title>
        <authorList>
            <person name="Takahashi T."/>
            <person name="Nishimura K."/>
        </authorList>
    </citation>
    <scope>NUCLEOTIDE SEQUENCE</scope>
</reference>
<evidence type="ECO:0000313" key="2">
    <source>
        <dbReference type="EMBL" id="GMN21436.1"/>
    </source>
</evidence>
<dbReference type="Proteomes" id="UP001187192">
    <property type="component" value="Unassembled WGS sequence"/>
</dbReference>